<keyword evidence="2" id="KW-0614">Plasmid</keyword>
<dbReference type="EMBL" id="CP001920">
    <property type="protein sequence ID" value="ADF65012.1"/>
    <property type="molecule type" value="Genomic_DNA"/>
</dbReference>
<evidence type="ECO:0000313" key="3">
    <source>
        <dbReference type="Proteomes" id="UP000002363"/>
    </source>
</evidence>
<evidence type="ECO:0000256" key="1">
    <source>
        <dbReference type="SAM" id="MobiDB-lite"/>
    </source>
</evidence>
<dbReference type="HOGENOM" id="CLU_2129511_0_0_6"/>
<dbReference type="Proteomes" id="UP000002363">
    <property type="component" value="Plasmid pECL_B"/>
</dbReference>
<protein>
    <submittedName>
        <fullName evidence="2">Uncharacterized protein</fullName>
    </submittedName>
</protein>
<dbReference type="KEGG" id="enc:ECL_B050"/>
<gene>
    <name evidence="2" type="ordered locus">ECL_B050</name>
</gene>
<reference evidence="2 3" key="1">
    <citation type="journal article" date="2010" name="J. Bacteriol.">
        <title>Complete genome sequence of Enterobacter cloacae subsp. cloacae type strain ATCC 13047.</title>
        <authorList>
            <person name="Ren Y."/>
            <person name="Ren Y."/>
            <person name="Zhou Z."/>
            <person name="Guo X."/>
            <person name="Li Y."/>
            <person name="Feng L."/>
            <person name="Wang L."/>
        </authorList>
    </citation>
    <scope>NUCLEOTIDE SEQUENCE [LARGE SCALE GENOMIC DNA]</scope>
    <source>
        <strain evidence="3">ATCC 13047 / DSM 30054 / NBRC 13535 / NCTC 10005 / WDCM 00083 / NCDC 279-56</strain>
        <plasmid evidence="2">pECL_B</plasmid>
    </source>
</reference>
<feature type="region of interest" description="Disordered" evidence="1">
    <location>
        <begin position="1"/>
        <end position="25"/>
    </location>
</feature>
<name>A0A0H3CTZ8_ENTCC</name>
<proteinExistence type="predicted"/>
<geneLocation type="plasmid" evidence="2 3">
    <name>pECL_B</name>
</geneLocation>
<sequence>MTTLYVRKQGKPKGSKPPATTASRVKKYRQNLRDTGGCTVTVNLDSKEIEQIEIYRKTSLLPSSVSRSEVIKSMACILGGGVYFIRGHEIRASVNITEIPEYPAWMKNYLMIP</sequence>
<keyword evidence="3" id="KW-1185">Reference proteome</keyword>
<dbReference type="AlphaFoldDB" id="A0A0H3CTZ8"/>
<dbReference type="EnsemblBacteria" id="ADF65012">
    <property type="protein sequence ID" value="ADF65012"/>
    <property type="gene ID" value="ECL_B050"/>
</dbReference>
<evidence type="ECO:0000313" key="2">
    <source>
        <dbReference type="EMBL" id="ADF65012.1"/>
    </source>
</evidence>
<organism evidence="2 3">
    <name type="scientific">Enterobacter cloacae subsp. cloacae (strain ATCC 13047 / DSM 30054 / NBRC 13535 / NCTC 10005 / WDCM 00083 / NCDC 279-56)</name>
    <dbReference type="NCBI Taxonomy" id="716541"/>
    <lineage>
        <taxon>Bacteria</taxon>
        <taxon>Pseudomonadati</taxon>
        <taxon>Pseudomonadota</taxon>
        <taxon>Gammaproteobacteria</taxon>
        <taxon>Enterobacterales</taxon>
        <taxon>Enterobacteriaceae</taxon>
        <taxon>Enterobacter</taxon>
        <taxon>Enterobacter cloacae complex</taxon>
    </lineage>
</organism>
<dbReference type="RefSeq" id="WP_013087320.1">
    <property type="nucleotide sequence ID" value="NC_014108.1"/>
</dbReference>
<accession>A0A0H3CTZ8</accession>